<accession>A0A167VTW2</accession>
<dbReference type="GO" id="GO:0000981">
    <property type="term" value="F:DNA-binding transcription factor activity, RNA polymerase II-specific"/>
    <property type="evidence" value="ECO:0007669"/>
    <property type="project" value="InterPro"/>
</dbReference>
<dbReference type="SMART" id="SM00906">
    <property type="entry name" value="Fungal_trans"/>
    <property type="match status" value="1"/>
</dbReference>
<comment type="caution">
    <text evidence="7">The sequence shown here is derived from an EMBL/GenBank/DDBJ whole genome shotgun (WGS) entry which is preliminary data.</text>
</comment>
<dbReference type="PANTHER" id="PTHR47840">
    <property type="entry name" value="ZN(II)2CYS6 TRANSCRIPTION FACTOR (EUROFUNG)-RELATED"/>
    <property type="match status" value="1"/>
</dbReference>
<dbReference type="AlphaFoldDB" id="A0A167VTW2"/>
<dbReference type="GeneID" id="30021143"/>
<dbReference type="PROSITE" id="PS00463">
    <property type="entry name" value="ZN2_CY6_FUNGAL_1"/>
    <property type="match status" value="1"/>
</dbReference>
<dbReference type="GO" id="GO:0006351">
    <property type="term" value="P:DNA-templated transcription"/>
    <property type="evidence" value="ECO:0007669"/>
    <property type="project" value="InterPro"/>
</dbReference>
<keyword evidence="4" id="KW-0539">Nucleus</keyword>
<gene>
    <name evidence="7" type="ORF">ISF_04851</name>
</gene>
<dbReference type="EMBL" id="AZHB01000011">
    <property type="protein sequence ID" value="OAA62975.1"/>
    <property type="molecule type" value="Genomic_DNA"/>
</dbReference>
<evidence type="ECO:0000256" key="5">
    <source>
        <dbReference type="SAM" id="MobiDB-lite"/>
    </source>
</evidence>
<dbReference type="PANTHER" id="PTHR47840:SF1">
    <property type="entry name" value="ZN(II)2CYS6 TRANSCRIPTION FACTOR (EUROFUNG)"/>
    <property type="match status" value="1"/>
</dbReference>
<dbReference type="CDD" id="cd00067">
    <property type="entry name" value="GAL4"/>
    <property type="match status" value="1"/>
</dbReference>
<evidence type="ECO:0000256" key="4">
    <source>
        <dbReference type="ARBA" id="ARBA00023242"/>
    </source>
</evidence>
<evidence type="ECO:0000256" key="3">
    <source>
        <dbReference type="ARBA" id="ARBA00023163"/>
    </source>
</evidence>
<dbReference type="GO" id="GO:0003677">
    <property type="term" value="F:DNA binding"/>
    <property type="evidence" value="ECO:0007669"/>
    <property type="project" value="InterPro"/>
</dbReference>
<evidence type="ECO:0000259" key="6">
    <source>
        <dbReference type="PROSITE" id="PS50048"/>
    </source>
</evidence>
<dbReference type="SUPFAM" id="SSF57701">
    <property type="entry name" value="Zn2/Cys6 DNA-binding domain"/>
    <property type="match status" value="1"/>
</dbReference>
<dbReference type="OrthoDB" id="5392779at2759"/>
<keyword evidence="1" id="KW-0479">Metal-binding</keyword>
<dbReference type="PROSITE" id="PS50048">
    <property type="entry name" value="ZN2_CY6_FUNGAL_2"/>
    <property type="match status" value="1"/>
</dbReference>
<dbReference type="Gene3D" id="4.10.240.10">
    <property type="entry name" value="Zn(2)-C6 fungal-type DNA-binding domain"/>
    <property type="match status" value="1"/>
</dbReference>
<name>A0A167VTW2_CORFA</name>
<dbReference type="RefSeq" id="XP_018704182.1">
    <property type="nucleotide sequence ID" value="XM_018848456.1"/>
</dbReference>
<evidence type="ECO:0000256" key="1">
    <source>
        <dbReference type="ARBA" id="ARBA00022723"/>
    </source>
</evidence>
<dbReference type="STRING" id="1081104.A0A167VTW2"/>
<dbReference type="InterPro" id="IPR001138">
    <property type="entry name" value="Zn2Cys6_DnaBD"/>
</dbReference>
<reference evidence="7 8" key="1">
    <citation type="journal article" date="2016" name="Genome Biol. Evol.">
        <title>Divergent and convergent evolution of fungal pathogenicity.</title>
        <authorList>
            <person name="Shang Y."/>
            <person name="Xiao G."/>
            <person name="Zheng P."/>
            <person name="Cen K."/>
            <person name="Zhan S."/>
            <person name="Wang C."/>
        </authorList>
    </citation>
    <scope>NUCLEOTIDE SEQUENCE [LARGE SCALE GENOMIC DNA]</scope>
    <source>
        <strain evidence="7 8">ARSEF 2679</strain>
    </source>
</reference>
<keyword evidence="3" id="KW-0804">Transcription</keyword>
<evidence type="ECO:0000256" key="2">
    <source>
        <dbReference type="ARBA" id="ARBA00023015"/>
    </source>
</evidence>
<evidence type="ECO:0000313" key="7">
    <source>
        <dbReference type="EMBL" id="OAA62975.1"/>
    </source>
</evidence>
<sequence>MTAADGGSRDARQERRRKTRKGTRSCWECKRRKIRCIFSSPSDATCISCSRRSRECVRQEFPDQTTPERSSRLVGDRFLRMEAMIAKLAKQPLSETSSVESLAVSGNAGARPSPGPVDGPAIPGFLVYEDSFSTPASSPHTPPHPQFVIAPTPTTTNTKAREMSRILLAAYPNETYVQVLVDSSTTFLNNYLTMFHSYRDIDDWIDLPAHERMDYHLLHTRQTIDSHPAVIAEQMLVLANVLQQARSDTLAKLKALSDEPPKAIMARLATTAMSIVGASNMMLDTSEGMTCLILDSIYQANQGNLRRVWLAHRHIVSIAQGLGIHRRPYRALSIKSIQSSCILDPRFLWHRIVHIDRLFSLMLGLPLASPDSSMMNEPTLSQDTAMGQLERRHAFAAGRILERNDREPTAGDFELTQNIDADLQKAANNMPSWWWLEPAWKDSLTSTQRFWESRRLINQIYHYYLLHQTHLPYMMIGSAADSSRYDYSRNTCISASRDILTRCLNNIFEDGFLSHCRLLDFLALMSSLTLLLMHLYIKRHGGGPCLAHQRLSDRAMIEQVLEALERDVPADGSESKNPAAKMIRQLLAIDTDLGFHSDTNTPDDTGTGTARSHDAEPIRFFVPCFGVITISKDGQMVFEGVDAEDSMSNVSQFLGQTGNTGPTGSAAARHQGSAAFRTLSIPSANENYMPAASSLPTEEADQWALQGVEFAFFESLMRESSGQIGDSVGSNLWASAAGL</sequence>
<feature type="region of interest" description="Disordered" evidence="5">
    <location>
        <begin position="1"/>
        <end position="24"/>
    </location>
</feature>
<dbReference type="Proteomes" id="UP000076744">
    <property type="component" value="Unassembled WGS sequence"/>
</dbReference>
<feature type="compositionally biased region" description="Basic residues" evidence="5">
    <location>
        <begin position="14"/>
        <end position="23"/>
    </location>
</feature>
<dbReference type="SMART" id="SM00066">
    <property type="entry name" value="GAL4"/>
    <property type="match status" value="1"/>
</dbReference>
<protein>
    <submittedName>
        <fullName evidence="7">C6 zinc finger domain protein</fullName>
    </submittedName>
</protein>
<proteinExistence type="predicted"/>
<feature type="domain" description="Zn(2)-C6 fungal-type" evidence="6">
    <location>
        <begin position="25"/>
        <end position="58"/>
    </location>
</feature>
<evidence type="ECO:0000313" key="8">
    <source>
        <dbReference type="Proteomes" id="UP000076744"/>
    </source>
</evidence>
<keyword evidence="8" id="KW-1185">Reference proteome</keyword>
<dbReference type="CDD" id="cd12148">
    <property type="entry name" value="fungal_TF_MHR"/>
    <property type="match status" value="1"/>
</dbReference>
<organism evidence="7 8">
    <name type="scientific">Cordyceps fumosorosea (strain ARSEF 2679)</name>
    <name type="common">Isaria fumosorosea</name>
    <dbReference type="NCBI Taxonomy" id="1081104"/>
    <lineage>
        <taxon>Eukaryota</taxon>
        <taxon>Fungi</taxon>
        <taxon>Dikarya</taxon>
        <taxon>Ascomycota</taxon>
        <taxon>Pezizomycotina</taxon>
        <taxon>Sordariomycetes</taxon>
        <taxon>Hypocreomycetidae</taxon>
        <taxon>Hypocreales</taxon>
        <taxon>Cordycipitaceae</taxon>
        <taxon>Cordyceps</taxon>
    </lineage>
</organism>
<dbReference type="InterPro" id="IPR007219">
    <property type="entry name" value="XnlR_reg_dom"/>
</dbReference>
<keyword evidence="2" id="KW-0805">Transcription regulation</keyword>
<dbReference type="GO" id="GO:0008270">
    <property type="term" value="F:zinc ion binding"/>
    <property type="evidence" value="ECO:0007669"/>
    <property type="project" value="InterPro"/>
</dbReference>
<dbReference type="InterPro" id="IPR036864">
    <property type="entry name" value="Zn2-C6_fun-type_DNA-bd_sf"/>
</dbReference>